<dbReference type="InterPro" id="IPR003923">
    <property type="entry name" value="TAF10"/>
</dbReference>
<dbReference type="EMBL" id="GIIL01005999">
    <property type="protein sequence ID" value="NOV49725.1"/>
    <property type="molecule type" value="Transcribed_RNA"/>
</dbReference>
<keyword evidence="7" id="KW-0396">Initiation factor</keyword>
<comment type="subcellular location">
    <subcellularLocation>
        <location evidence="1">Nucleus</location>
    </subcellularLocation>
</comment>
<dbReference type="PANTHER" id="PTHR21242">
    <property type="entry name" value="TRANSCRIPTION INITIATION FACTOR TFIID SUBUNIT 10"/>
    <property type="match status" value="1"/>
</dbReference>
<dbReference type="GO" id="GO:0016251">
    <property type="term" value="F:RNA polymerase II general transcription initiation factor activity"/>
    <property type="evidence" value="ECO:0007669"/>
    <property type="project" value="TreeGrafter"/>
</dbReference>
<evidence type="ECO:0000256" key="6">
    <source>
        <dbReference type="SAM" id="MobiDB-lite"/>
    </source>
</evidence>
<dbReference type="PANTHER" id="PTHR21242:SF0">
    <property type="entry name" value="TRANSCRIPTION INITIATION FACTOR TFIID SUBUNIT 10"/>
    <property type="match status" value="1"/>
</dbReference>
<keyword evidence="2" id="KW-0805">Transcription regulation</keyword>
<dbReference type="GO" id="GO:0006367">
    <property type="term" value="P:transcription initiation at RNA polymerase II promoter"/>
    <property type="evidence" value="ECO:0007669"/>
    <property type="project" value="TreeGrafter"/>
</dbReference>
<keyword evidence="3" id="KW-0804">Transcription</keyword>
<organism evidence="7">
    <name type="scientific">Xenopsylla cheopis</name>
    <name type="common">Oriental rat flea</name>
    <name type="synonym">Pulex cheopis</name>
    <dbReference type="NCBI Taxonomy" id="163159"/>
    <lineage>
        <taxon>Eukaryota</taxon>
        <taxon>Metazoa</taxon>
        <taxon>Ecdysozoa</taxon>
        <taxon>Arthropoda</taxon>
        <taxon>Hexapoda</taxon>
        <taxon>Insecta</taxon>
        <taxon>Pterygota</taxon>
        <taxon>Neoptera</taxon>
        <taxon>Endopterygota</taxon>
        <taxon>Siphonaptera</taxon>
        <taxon>Pulicidae</taxon>
        <taxon>Xenopsyllinae</taxon>
        <taxon>Xenopsylla</taxon>
    </lineage>
</organism>
<dbReference type="AlphaFoldDB" id="A0A6M2DTS2"/>
<proteinExistence type="inferred from homology"/>
<keyword evidence="4" id="KW-0539">Nucleus</keyword>
<evidence type="ECO:0000256" key="5">
    <source>
        <dbReference type="ARBA" id="ARBA00025730"/>
    </source>
</evidence>
<dbReference type="GO" id="GO:0000124">
    <property type="term" value="C:SAGA complex"/>
    <property type="evidence" value="ECO:0007669"/>
    <property type="project" value="TreeGrafter"/>
</dbReference>
<dbReference type="CDD" id="cd07982">
    <property type="entry name" value="HFD_TAF10"/>
    <property type="match status" value="1"/>
</dbReference>
<comment type="similarity">
    <text evidence="5">Belongs to the TAF10 family.</text>
</comment>
<feature type="region of interest" description="Disordered" evidence="6">
    <location>
        <begin position="1"/>
        <end position="28"/>
    </location>
</feature>
<sequence length="107" mass="11543">MGDNFGIQRSGQNQTSSPTVMPDLGELPNAGQPLSDFLLQLEDYVPTIPDALTTHYLRSAGCESTDPRIVRLISLAAQKFISDVANDALQHCKARSINTPNVSSSKV</sequence>
<keyword evidence="7" id="KW-0648">Protein biosynthesis</keyword>
<reference evidence="7" key="1">
    <citation type="submission" date="2020-03" db="EMBL/GenBank/DDBJ databases">
        <title>Transcriptomic Profiling of the Digestive Tract of the Rat Flea, Xenopsylla cheopis, Following Blood Feeding and Infection with Yersinia pestis.</title>
        <authorList>
            <person name="Bland D.M."/>
            <person name="Martens C.A."/>
            <person name="Virtaneva K."/>
            <person name="Kanakabandi K."/>
            <person name="Long D."/>
            <person name="Rosenke R."/>
            <person name="Saturday G.A."/>
            <person name="Hoyt F.H."/>
            <person name="Bruno D.P."/>
            <person name="Ribeiro J.M.C."/>
            <person name="Hinnebusch J."/>
        </authorList>
    </citation>
    <scope>NUCLEOTIDE SEQUENCE</scope>
</reference>
<protein>
    <submittedName>
        <fullName evidence="7">Putative transcription initiation factor tfiid subunit 10</fullName>
    </submittedName>
</protein>
<accession>A0A6M2DTS2</accession>
<evidence type="ECO:0000256" key="3">
    <source>
        <dbReference type="ARBA" id="ARBA00023163"/>
    </source>
</evidence>
<evidence type="ECO:0000256" key="1">
    <source>
        <dbReference type="ARBA" id="ARBA00004123"/>
    </source>
</evidence>
<dbReference type="GO" id="GO:0003743">
    <property type="term" value="F:translation initiation factor activity"/>
    <property type="evidence" value="ECO:0007669"/>
    <property type="project" value="UniProtKB-KW"/>
</dbReference>
<evidence type="ECO:0000313" key="7">
    <source>
        <dbReference type="EMBL" id="NOV49725.1"/>
    </source>
</evidence>
<dbReference type="GO" id="GO:1990841">
    <property type="term" value="F:promoter-specific chromatin binding"/>
    <property type="evidence" value="ECO:0007669"/>
    <property type="project" value="TreeGrafter"/>
</dbReference>
<dbReference type="PRINTS" id="PR01443">
    <property type="entry name" value="TFIID30KDSUB"/>
</dbReference>
<evidence type="ECO:0000256" key="4">
    <source>
        <dbReference type="ARBA" id="ARBA00023242"/>
    </source>
</evidence>
<evidence type="ECO:0000256" key="2">
    <source>
        <dbReference type="ARBA" id="ARBA00023015"/>
    </source>
</evidence>
<feature type="compositionally biased region" description="Polar residues" evidence="6">
    <location>
        <begin position="7"/>
        <end position="19"/>
    </location>
</feature>
<dbReference type="Pfam" id="PF03540">
    <property type="entry name" value="TAF10"/>
    <property type="match status" value="1"/>
</dbReference>
<name>A0A6M2DTS2_XENCH</name>
<dbReference type="GO" id="GO:0005669">
    <property type="term" value="C:transcription factor TFIID complex"/>
    <property type="evidence" value="ECO:0007669"/>
    <property type="project" value="TreeGrafter"/>
</dbReference>